<accession>A0ABN9SMY2</accession>
<dbReference type="Gene3D" id="2.30.30.140">
    <property type="match status" value="1"/>
</dbReference>
<feature type="compositionally biased region" description="Basic and acidic residues" evidence="2">
    <location>
        <begin position="108"/>
        <end position="128"/>
    </location>
</feature>
<sequence length="263" mass="28162">MNSAEILAQTQLHGYVRLVFFGFVDDALTSAMALKGNVTKTVYDYSGLEKDMRVQAEFGGAYYAAEIVSISRAKARSKAPVKVHFCGYSQDDDEWVDGSRLRSKALRKEVANEKGPKDEVPKENDAKKSATRKAQRTVIKGPVAFLNKATVVQGSVVFASGQLGMAPGPDGKVALVEGGIQAEADQALKNMAAVLEEAGTDLKRCLKVNIFLTDIADFAAFNEVYVKHFDDPDNCPARTCLAAAALPVPGAKVEIECIAAGGK</sequence>
<dbReference type="SUPFAM" id="SSF54160">
    <property type="entry name" value="Chromo domain-like"/>
    <property type="match status" value="1"/>
</dbReference>
<dbReference type="InterPro" id="IPR006175">
    <property type="entry name" value="YjgF/YER057c/UK114"/>
</dbReference>
<dbReference type="PANTHER" id="PTHR11803">
    <property type="entry name" value="2-IMINOBUTANOATE/2-IMINOPROPANOATE DEAMINASE RIDA"/>
    <property type="match status" value="1"/>
</dbReference>
<dbReference type="CDD" id="cd00448">
    <property type="entry name" value="YjgF_YER057c_UK114_family"/>
    <property type="match status" value="1"/>
</dbReference>
<feature type="region of interest" description="Disordered" evidence="2">
    <location>
        <begin position="108"/>
        <end position="134"/>
    </location>
</feature>
<dbReference type="EMBL" id="CAUYUJ010012069">
    <property type="protein sequence ID" value="CAK0833189.1"/>
    <property type="molecule type" value="Genomic_DNA"/>
</dbReference>
<reference evidence="3" key="1">
    <citation type="submission" date="2023-10" db="EMBL/GenBank/DDBJ databases">
        <authorList>
            <person name="Chen Y."/>
            <person name="Shah S."/>
            <person name="Dougan E. K."/>
            <person name="Thang M."/>
            <person name="Chan C."/>
        </authorList>
    </citation>
    <scope>NUCLEOTIDE SEQUENCE [LARGE SCALE GENOMIC DNA]</scope>
</reference>
<name>A0ABN9SMY2_9DINO</name>
<evidence type="ECO:0000313" key="3">
    <source>
        <dbReference type="EMBL" id="CAK0833189.1"/>
    </source>
</evidence>
<comment type="caution">
    <text evidence="3">The sequence shown here is derived from an EMBL/GenBank/DDBJ whole genome shotgun (WGS) entry which is preliminary data.</text>
</comment>
<dbReference type="Proteomes" id="UP001189429">
    <property type="component" value="Unassembled WGS sequence"/>
</dbReference>
<organism evidence="3 4">
    <name type="scientific">Prorocentrum cordatum</name>
    <dbReference type="NCBI Taxonomy" id="2364126"/>
    <lineage>
        <taxon>Eukaryota</taxon>
        <taxon>Sar</taxon>
        <taxon>Alveolata</taxon>
        <taxon>Dinophyceae</taxon>
        <taxon>Prorocentrales</taxon>
        <taxon>Prorocentraceae</taxon>
        <taxon>Prorocentrum</taxon>
    </lineage>
</organism>
<keyword evidence="4" id="KW-1185">Reference proteome</keyword>
<dbReference type="InterPro" id="IPR035959">
    <property type="entry name" value="RutC-like_sf"/>
</dbReference>
<evidence type="ECO:0000313" key="4">
    <source>
        <dbReference type="Proteomes" id="UP001189429"/>
    </source>
</evidence>
<comment type="similarity">
    <text evidence="1">Belongs to the RutC family.</text>
</comment>
<protein>
    <submittedName>
        <fullName evidence="3">Uncharacterized protein</fullName>
    </submittedName>
</protein>
<gene>
    <name evidence="3" type="ORF">PCOR1329_LOCUS30961</name>
</gene>
<dbReference type="SUPFAM" id="SSF55298">
    <property type="entry name" value="YjgF-like"/>
    <property type="match status" value="1"/>
</dbReference>
<dbReference type="PANTHER" id="PTHR11803:SF58">
    <property type="entry name" value="PROTEIN HMF1-RELATED"/>
    <property type="match status" value="1"/>
</dbReference>
<dbReference type="Pfam" id="PF01042">
    <property type="entry name" value="Ribonuc_L-PSP"/>
    <property type="match status" value="1"/>
</dbReference>
<evidence type="ECO:0000256" key="1">
    <source>
        <dbReference type="ARBA" id="ARBA00010552"/>
    </source>
</evidence>
<evidence type="ECO:0000256" key="2">
    <source>
        <dbReference type="SAM" id="MobiDB-lite"/>
    </source>
</evidence>
<proteinExistence type="inferred from homology"/>
<dbReference type="Gene3D" id="3.30.1330.40">
    <property type="entry name" value="RutC-like"/>
    <property type="match status" value="1"/>
</dbReference>
<dbReference type="InterPro" id="IPR016197">
    <property type="entry name" value="Chromo-like_dom_sf"/>
</dbReference>